<protein>
    <submittedName>
        <fullName evidence="4">Uncharacterized protein</fullName>
    </submittedName>
</protein>
<evidence type="ECO:0000256" key="3">
    <source>
        <dbReference type="SAM" id="Phobius"/>
    </source>
</evidence>
<dbReference type="OrthoDB" id="3251558at2"/>
<feature type="compositionally biased region" description="Basic and acidic residues" evidence="2">
    <location>
        <begin position="556"/>
        <end position="568"/>
    </location>
</feature>
<gene>
    <name evidence="4" type="ORF">EII10_10165</name>
</gene>
<evidence type="ECO:0000313" key="4">
    <source>
        <dbReference type="EMBL" id="RRD26210.1"/>
    </source>
</evidence>
<name>A0A3P1UY01_9ACTO</name>
<accession>A0A3P1UY01</accession>
<dbReference type="EMBL" id="RQZC01000021">
    <property type="protein sequence ID" value="RRD26210.1"/>
    <property type="molecule type" value="Genomic_DNA"/>
</dbReference>
<feature type="region of interest" description="Disordered" evidence="2">
    <location>
        <begin position="549"/>
        <end position="591"/>
    </location>
</feature>
<keyword evidence="3" id="KW-1133">Transmembrane helix</keyword>
<dbReference type="RefSeq" id="WP_124934394.1">
    <property type="nucleotide sequence ID" value="NZ_RQZC01000021.1"/>
</dbReference>
<organism evidence="4 5">
    <name type="scientific">Actinomyces bowdenii</name>
    <dbReference type="NCBI Taxonomy" id="131109"/>
    <lineage>
        <taxon>Bacteria</taxon>
        <taxon>Bacillati</taxon>
        <taxon>Actinomycetota</taxon>
        <taxon>Actinomycetes</taxon>
        <taxon>Actinomycetales</taxon>
        <taxon>Actinomycetaceae</taxon>
        <taxon>Actinomyces</taxon>
    </lineage>
</organism>
<keyword evidence="3" id="KW-0472">Membrane</keyword>
<dbReference type="Proteomes" id="UP000271272">
    <property type="component" value="Unassembled WGS sequence"/>
</dbReference>
<evidence type="ECO:0000256" key="1">
    <source>
        <dbReference type="SAM" id="Coils"/>
    </source>
</evidence>
<dbReference type="AlphaFoldDB" id="A0A3P1UY01"/>
<keyword evidence="1" id="KW-0175">Coiled coil</keyword>
<feature type="transmembrane region" description="Helical" evidence="3">
    <location>
        <begin position="484"/>
        <end position="506"/>
    </location>
</feature>
<proteinExistence type="predicted"/>
<feature type="coiled-coil region" evidence="1">
    <location>
        <begin position="443"/>
        <end position="481"/>
    </location>
</feature>
<comment type="caution">
    <text evidence="4">The sequence shown here is derived from an EMBL/GenBank/DDBJ whole genome shotgun (WGS) entry which is preliminary data.</text>
</comment>
<keyword evidence="5" id="KW-1185">Reference proteome</keyword>
<feature type="transmembrane region" description="Helical" evidence="3">
    <location>
        <begin position="518"/>
        <end position="541"/>
    </location>
</feature>
<sequence length="591" mass="67022">MRISFRKTNDEELGTGFIHLRDSGQMRVTFLWEAEVPDGWEATFGQDTCWKEGAVNLRARSRRGHMITAWHRWRAGYFHPEVSQRILDAGNRRSLALKRLFTYDAEDGYGTVLEIGALEVLRVAEEDNSCTVILATHAAVPNVIYERYYEAAVKLRSLERLGDFLTRMLADPKVCADHPVILASDRQGRERWIAPPLFTVTWVPLSFTTSWLPEDEKDVTSLVERQGAPISMEVANVLLSCPHSIATPDDHDCHDCRVSQSLAAVSGWQWSELPSPTGLELGEEAYAEAIRRTHLLSQSQAITVGETGVAYMARQNDDFLCEGMLRSLSTDLDVYFLVVLDRLRIRALSKKIAETAKEVSAHIGRHGGTRVLLDDLDGLIDTSVRLDSDAVTFLVSEWWTDVSGHTRADRILTWMHDVTKLDEAVAQVVEQARLLRESIQTLIEREEHRVDLERQDIERQRQAIERQRQAIEREQQESSRMMEWALGVLAFIGIPLSVLLEIWINWDPGTGLWDRHWLWWLSLVGVIVGAVGIGLGLAKFFHVRIGRPPRGLSPAKEPEMPSRAEPKRIPPPPQATPHEDDPQEPPTQKKE</sequence>
<evidence type="ECO:0000256" key="2">
    <source>
        <dbReference type="SAM" id="MobiDB-lite"/>
    </source>
</evidence>
<evidence type="ECO:0000313" key="5">
    <source>
        <dbReference type="Proteomes" id="UP000271272"/>
    </source>
</evidence>
<reference evidence="4 5" key="1">
    <citation type="submission" date="2018-11" db="EMBL/GenBank/DDBJ databases">
        <title>Genomes From Bacteria Associated with the Canine Oral Cavity: a Test Case for Automated Genome-Based Taxonomic Assignment.</title>
        <authorList>
            <person name="Coil D.A."/>
            <person name="Jospin G."/>
            <person name="Darling A.E."/>
            <person name="Wallis C."/>
            <person name="Davis I.J."/>
            <person name="Harris S."/>
            <person name="Eisen J.A."/>
            <person name="Holcombe L.J."/>
            <person name="O'Flynn C."/>
        </authorList>
    </citation>
    <scope>NUCLEOTIDE SEQUENCE [LARGE SCALE GENOMIC DNA]</scope>
    <source>
        <strain evidence="4 5">OH5050</strain>
    </source>
</reference>
<keyword evidence="3" id="KW-0812">Transmembrane</keyword>